<dbReference type="AlphaFoldDB" id="M5ES38"/>
<dbReference type="eggNOG" id="COG3803">
    <property type="taxonomic scope" value="Bacteria"/>
</dbReference>
<dbReference type="SUPFAM" id="SSF48452">
    <property type="entry name" value="TPR-like"/>
    <property type="match status" value="1"/>
</dbReference>
<dbReference type="InterPro" id="IPR011990">
    <property type="entry name" value="TPR-like_helical_dom_sf"/>
</dbReference>
<dbReference type="RefSeq" id="WP_008876015.1">
    <property type="nucleotide sequence ID" value="NZ_CAUM01000114.1"/>
</dbReference>
<dbReference type="EMBL" id="CAUM01000114">
    <property type="protein sequence ID" value="CCV07122.1"/>
    <property type="molecule type" value="Genomic_DNA"/>
</dbReference>
<evidence type="ECO:0000313" key="1">
    <source>
        <dbReference type="EMBL" id="CCV07122.1"/>
    </source>
</evidence>
<keyword evidence="2" id="KW-1185">Reference proteome</keyword>
<dbReference type="Gene3D" id="1.25.40.10">
    <property type="entry name" value="Tetratricopeptide repeat domain"/>
    <property type="match status" value="1"/>
</dbReference>
<protein>
    <recommendedName>
        <fullName evidence="3">DUF924 family protein</fullName>
    </recommendedName>
</protein>
<organism evidence="1 2">
    <name type="scientific">Mesorhizobium metallidurans STM 2683</name>
    <dbReference type="NCBI Taxonomy" id="1297569"/>
    <lineage>
        <taxon>Bacteria</taxon>
        <taxon>Pseudomonadati</taxon>
        <taxon>Pseudomonadota</taxon>
        <taxon>Alphaproteobacteria</taxon>
        <taxon>Hyphomicrobiales</taxon>
        <taxon>Phyllobacteriaceae</taxon>
        <taxon>Mesorhizobium</taxon>
    </lineage>
</organism>
<name>M5ES38_9HYPH</name>
<dbReference type="STRING" id="1297569.MESS2_470002"/>
<evidence type="ECO:0000313" key="2">
    <source>
        <dbReference type="Proteomes" id="UP000012062"/>
    </source>
</evidence>
<accession>M5ES38</accession>
<gene>
    <name evidence="1" type="ORF">MESS2_470002</name>
</gene>
<proteinExistence type="predicted"/>
<evidence type="ECO:0008006" key="3">
    <source>
        <dbReference type="Google" id="ProtNLM"/>
    </source>
</evidence>
<sequence>MIELDGRALSVTRFWRDAGEDAWFEKNDAFDAELRNRFLDLHCAAARRQCDDWSNHAEGSLALMILLDQFPRNCFRGTGHMYATDPLARYFAGKAIAAGQDLALDEDLRVFLYLPYEHSELLDDQLRCLDLTATKAPAYLKYAVEHRDIIQRFGRFPHRNKILGRETTPEEQAFLDGGGFSG</sequence>
<dbReference type="Gene3D" id="1.20.58.320">
    <property type="entry name" value="TPR-like"/>
    <property type="match status" value="1"/>
</dbReference>
<dbReference type="Proteomes" id="UP000012062">
    <property type="component" value="Unassembled WGS sequence"/>
</dbReference>
<comment type="caution">
    <text evidence="1">The sequence shown here is derived from an EMBL/GenBank/DDBJ whole genome shotgun (WGS) entry which is preliminary data.</text>
</comment>
<dbReference type="Pfam" id="PF06041">
    <property type="entry name" value="DUF924"/>
    <property type="match status" value="1"/>
</dbReference>
<reference evidence="1 2" key="1">
    <citation type="submission" date="2013-02" db="EMBL/GenBank/DDBJ databases">
        <authorList>
            <person name="Genoscope - CEA"/>
        </authorList>
    </citation>
    <scope>NUCLEOTIDE SEQUENCE [LARGE SCALE GENOMIC DNA]</scope>
    <source>
        <strain evidence="1 2">STM 2683</strain>
    </source>
</reference>
<dbReference type="InterPro" id="IPR010323">
    <property type="entry name" value="DUF924"/>
</dbReference>